<dbReference type="InterPro" id="IPR005331">
    <property type="entry name" value="Sulfotransferase"/>
</dbReference>
<comment type="caution">
    <text evidence="5">The sequence shown here is derived from an EMBL/GenBank/DDBJ whole genome shotgun (WGS) entry which is preliminary data.</text>
</comment>
<dbReference type="Gene3D" id="1.20.890.10">
    <property type="entry name" value="cAMP-dependent protein kinase regulatory subunit, dimerization-anchoring domain"/>
    <property type="match status" value="1"/>
</dbReference>
<comment type="similarity">
    <text evidence="2">Belongs to the dpy-30 family.</text>
</comment>
<accession>A0A9D4YYL7</accession>
<keyword evidence="6" id="KW-1185">Reference proteome</keyword>
<reference evidence="5" key="1">
    <citation type="journal article" date="2019" name="Plant J.">
        <title>Chlorella vulgaris genome assembly and annotation reveals the molecular basis for metabolic acclimation to high light conditions.</title>
        <authorList>
            <person name="Cecchin M."/>
            <person name="Marcolungo L."/>
            <person name="Rossato M."/>
            <person name="Girolomoni L."/>
            <person name="Cosentino E."/>
            <person name="Cuine S."/>
            <person name="Li-Beisson Y."/>
            <person name="Delledonne M."/>
            <person name="Ballottari M."/>
        </authorList>
    </citation>
    <scope>NUCLEOTIDE SEQUENCE</scope>
    <source>
        <strain evidence="5">211/11P</strain>
    </source>
</reference>
<keyword evidence="3" id="KW-0539">Nucleus</keyword>
<comment type="subcellular location">
    <subcellularLocation>
        <location evidence="1">Nucleus</location>
    </subcellularLocation>
</comment>
<evidence type="ECO:0000256" key="4">
    <source>
        <dbReference type="SAM" id="MobiDB-lite"/>
    </source>
</evidence>
<dbReference type="InterPro" id="IPR007858">
    <property type="entry name" value="Dpy-30_motif"/>
</dbReference>
<dbReference type="OrthoDB" id="48731at2759"/>
<evidence type="ECO:0000313" key="6">
    <source>
        <dbReference type="Proteomes" id="UP001055712"/>
    </source>
</evidence>
<dbReference type="Proteomes" id="UP001055712">
    <property type="component" value="Unassembled WGS sequence"/>
</dbReference>
<reference evidence="5" key="2">
    <citation type="submission" date="2020-11" db="EMBL/GenBank/DDBJ databases">
        <authorList>
            <person name="Cecchin M."/>
            <person name="Marcolungo L."/>
            <person name="Rossato M."/>
            <person name="Girolomoni L."/>
            <person name="Cosentino E."/>
            <person name="Cuine S."/>
            <person name="Li-Beisson Y."/>
            <person name="Delledonne M."/>
            <person name="Ballottari M."/>
        </authorList>
    </citation>
    <scope>NUCLEOTIDE SEQUENCE</scope>
    <source>
        <strain evidence="5">211/11P</strain>
        <tissue evidence="5">Whole cell</tissue>
    </source>
</reference>
<name>A0A9D4YYL7_CHLVU</name>
<feature type="region of interest" description="Disordered" evidence="4">
    <location>
        <begin position="205"/>
        <end position="233"/>
    </location>
</feature>
<dbReference type="GO" id="GO:0008146">
    <property type="term" value="F:sulfotransferase activity"/>
    <property type="evidence" value="ECO:0007669"/>
    <property type="project" value="InterPro"/>
</dbReference>
<sequence>MMFNDKYKIIYVKCPKAAGTSLLQYFTDCKAPNASQYCLRMASYGNATNVQHLLSAWDDYYVFGFSRNVLQRAISQYQYLSTFIRKECPGVAWDQFCQDPYVLGDYCIRQRDVDGQRCCTQSPEHQYQHASPQVNCLLTREGKTAVDWVGRVEQFSSDLSDLVAILNARPGVPSLPTVQTSKANYNASPCDAHHRKLRWHDAASAEPVASVQQGTPDLAQGRPADAAVSPSAAEQRLPVRTYLEQNVVPILMQAMMELNRKRPADPIDFLCTYLQQHKTQRISDKN</sequence>
<dbReference type="GO" id="GO:0016020">
    <property type="term" value="C:membrane"/>
    <property type="evidence" value="ECO:0007669"/>
    <property type="project" value="InterPro"/>
</dbReference>
<evidence type="ECO:0000256" key="3">
    <source>
        <dbReference type="ARBA" id="ARBA00023242"/>
    </source>
</evidence>
<organism evidence="5 6">
    <name type="scientific">Chlorella vulgaris</name>
    <name type="common">Green alga</name>
    <dbReference type="NCBI Taxonomy" id="3077"/>
    <lineage>
        <taxon>Eukaryota</taxon>
        <taxon>Viridiplantae</taxon>
        <taxon>Chlorophyta</taxon>
        <taxon>core chlorophytes</taxon>
        <taxon>Trebouxiophyceae</taxon>
        <taxon>Chlorellales</taxon>
        <taxon>Chlorellaceae</taxon>
        <taxon>Chlorella clade</taxon>
        <taxon>Chlorella</taxon>
    </lineage>
</organism>
<dbReference type="Pfam" id="PF03567">
    <property type="entry name" value="Sulfotransfer_2"/>
    <property type="match status" value="1"/>
</dbReference>
<dbReference type="EMBL" id="SIDB01000005">
    <property type="protein sequence ID" value="KAI3432878.1"/>
    <property type="molecule type" value="Genomic_DNA"/>
</dbReference>
<proteinExistence type="inferred from homology"/>
<dbReference type="GO" id="GO:0005634">
    <property type="term" value="C:nucleus"/>
    <property type="evidence" value="ECO:0007669"/>
    <property type="project" value="UniProtKB-SubCell"/>
</dbReference>
<dbReference type="CDD" id="cd22965">
    <property type="entry name" value="DD_DPY30_SDC1"/>
    <property type="match status" value="1"/>
</dbReference>
<dbReference type="AlphaFoldDB" id="A0A9D4YYL7"/>
<dbReference type="Pfam" id="PF05186">
    <property type="entry name" value="Dpy-30"/>
    <property type="match status" value="1"/>
</dbReference>
<dbReference type="InterPro" id="IPR049629">
    <property type="entry name" value="DPY30_SDC1_DD"/>
</dbReference>
<protein>
    <submittedName>
        <fullName evidence="5">Uncharacterized protein</fullName>
    </submittedName>
</protein>
<evidence type="ECO:0000256" key="1">
    <source>
        <dbReference type="ARBA" id="ARBA00004123"/>
    </source>
</evidence>
<evidence type="ECO:0000256" key="2">
    <source>
        <dbReference type="ARBA" id="ARBA00010849"/>
    </source>
</evidence>
<evidence type="ECO:0000313" key="5">
    <source>
        <dbReference type="EMBL" id="KAI3432878.1"/>
    </source>
</evidence>
<gene>
    <name evidence="5" type="ORF">D9Q98_010461</name>
</gene>